<dbReference type="InterPro" id="IPR011989">
    <property type="entry name" value="ARM-like"/>
</dbReference>
<feature type="compositionally biased region" description="Pro residues" evidence="6">
    <location>
        <begin position="193"/>
        <end position="206"/>
    </location>
</feature>
<reference evidence="8" key="3">
    <citation type="submission" date="2025-09" db="UniProtKB">
        <authorList>
            <consortium name="Ensembl"/>
        </authorList>
    </citation>
    <scope>IDENTIFICATION</scope>
</reference>
<evidence type="ECO:0000256" key="2">
    <source>
        <dbReference type="ARBA" id="ARBA00022490"/>
    </source>
</evidence>
<feature type="compositionally biased region" description="Polar residues" evidence="6">
    <location>
        <begin position="847"/>
        <end position="866"/>
    </location>
</feature>
<feature type="region of interest" description="Disordered" evidence="6">
    <location>
        <begin position="54"/>
        <end position="211"/>
    </location>
</feature>
<proteinExistence type="predicted"/>
<dbReference type="InterPro" id="IPR016024">
    <property type="entry name" value="ARM-type_fold"/>
</dbReference>
<feature type="compositionally biased region" description="Gly residues" evidence="6">
    <location>
        <begin position="61"/>
        <end position="72"/>
    </location>
</feature>
<dbReference type="SMART" id="SM01349">
    <property type="entry name" value="TOG"/>
    <property type="match status" value="3"/>
</dbReference>
<dbReference type="PANTHER" id="PTHR21567">
    <property type="entry name" value="CLASP"/>
    <property type="match status" value="1"/>
</dbReference>
<dbReference type="GO" id="GO:1902903">
    <property type="term" value="P:regulation of supramolecular fiber organization"/>
    <property type="evidence" value="ECO:0007669"/>
    <property type="project" value="UniProtKB-ARBA"/>
</dbReference>
<feature type="compositionally biased region" description="Pro residues" evidence="6">
    <location>
        <begin position="771"/>
        <end position="780"/>
    </location>
</feature>
<name>H0ZSN3_TAEGU</name>
<dbReference type="Pfam" id="PF12348">
    <property type="entry name" value="CLASP_N"/>
    <property type="match status" value="1"/>
</dbReference>
<reference evidence="8 9" key="1">
    <citation type="journal article" date="2010" name="Nature">
        <title>The genome of a songbird.</title>
        <authorList>
            <person name="Warren W.C."/>
            <person name="Clayton D.F."/>
            <person name="Ellegren H."/>
            <person name="Arnold A.P."/>
            <person name="Hillier L.W."/>
            <person name="Kunstner A."/>
            <person name="Searle S."/>
            <person name="White S."/>
            <person name="Vilella A.J."/>
            <person name="Fairley S."/>
            <person name="Heger A."/>
            <person name="Kong L."/>
            <person name="Ponting C.P."/>
            <person name="Jarvis E.D."/>
            <person name="Mello C.V."/>
            <person name="Minx P."/>
            <person name="Lovell P."/>
            <person name="Velho T.A."/>
            <person name="Ferris M."/>
            <person name="Balakrishnan C.N."/>
            <person name="Sinha S."/>
            <person name="Blatti C."/>
            <person name="London S.E."/>
            <person name="Li Y."/>
            <person name="Lin Y.C."/>
            <person name="George J."/>
            <person name="Sweedler J."/>
            <person name="Southey B."/>
            <person name="Gunaratne P."/>
            <person name="Watson M."/>
            <person name="Nam K."/>
            <person name="Backstrom N."/>
            <person name="Smeds L."/>
            <person name="Nabholz B."/>
            <person name="Itoh Y."/>
            <person name="Whitney O."/>
            <person name="Pfenning A.R."/>
            <person name="Howard J."/>
            <person name="Volker M."/>
            <person name="Skinner B.M."/>
            <person name="Griffin D.K."/>
            <person name="Ye L."/>
            <person name="McLaren W.M."/>
            <person name="Flicek P."/>
            <person name="Quesada V."/>
            <person name="Velasco G."/>
            <person name="Lopez-Otin C."/>
            <person name="Puente X.S."/>
            <person name="Olender T."/>
            <person name="Lancet D."/>
            <person name="Smit A.F."/>
            <person name="Hubley R."/>
            <person name="Konkel M.K."/>
            <person name="Walker J.A."/>
            <person name="Batzer M.A."/>
            <person name="Gu W."/>
            <person name="Pollock D.D."/>
            <person name="Chen L."/>
            <person name="Cheng Z."/>
            <person name="Eichler E.E."/>
            <person name="Stapley J."/>
            <person name="Slate J."/>
            <person name="Ekblom R."/>
            <person name="Birkhead T."/>
            <person name="Burke T."/>
            <person name="Burt D."/>
            <person name="Scharff C."/>
            <person name="Adam I."/>
            <person name="Richard H."/>
            <person name="Sultan M."/>
            <person name="Soldatov A."/>
            <person name="Lehrach H."/>
            <person name="Edwards S.V."/>
            <person name="Yang S.P."/>
            <person name="Li X."/>
            <person name="Graves T."/>
            <person name="Fulton L."/>
            <person name="Nelson J."/>
            <person name="Chinwalla A."/>
            <person name="Hou S."/>
            <person name="Mardis E.R."/>
            <person name="Wilson R.K."/>
        </authorList>
    </citation>
    <scope>NUCLEOTIDE SEQUENCE [LARGE SCALE GENOMIC DNA]</scope>
</reference>
<dbReference type="PROSITE" id="PS50077">
    <property type="entry name" value="HEAT_REPEAT"/>
    <property type="match status" value="1"/>
</dbReference>
<evidence type="ECO:0000256" key="3">
    <source>
        <dbReference type="ARBA" id="ARBA00022737"/>
    </source>
</evidence>
<dbReference type="Ensembl" id="ENSTGUT00000013785.2">
    <property type="protein sequence ID" value="ENSTGUP00000013629.2"/>
    <property type="gene ID" value="ENSTGUG00000013237.2"/>
</dbReference>
<dbReference type="GO" id="GO:0008017">
    <property type="term" value="F:microtubule binding"/>
    <property type="evidence" value="ECO:0007669"/>
    <property type="project" value="TreeGrafter"/>
</dbReference>
<feature type="compositionally biased region" description="Basic and acidic residues" evidence="6">
    <location>
        <begin position="171"/>
        <end position="183"/>
    </location>
</feature>
<evidence type="ECO:0000256" key="6">
    <source>
        <dbReference type="SAM" id="MobiDB-lite"/>
    </source>
</evidence>
<feature type="compositionally biased region" description="Polar residues" evidence="6">
    <location>
        <begin position="731"/>
        <end position="747"/>
    </location>
</feature>
<feature type="repeat" description="HEAT" evidence="5">
    <location>
        <begin position="376"/>
        <end position="414"/>
    </location>
</feature>
<dbReference type="InParanoid" id="H0ZSN3"/>
<comment type="subcellular location">
    <subcellularLocation>
        <location evidence="1">Cytoplasm</location>
        <location evidence="1">Cytoskeleton</location>
    </subcellularLocation>
</comment>
<dbReference type="Gene3D" id="1.25.10.10">
    <property type="entry name" value="Leucine-rich Repeat Variant"/>
    <property type="match status" value="3"/>
</dbReference>
<dbReference type="HOGENOM" id="CLU_002584_0_0_1"/>
<keyword evidence="3" id="KW-0677">Repeat</keyword>
<evidence type="ECO:0000256" key="4">
    <source>
        <dbReference type="ARBA" id="ARBA00023212"/>
    </source>
</evidence>
<dbReference type="GO" id="GO:0005929">
    <property type="term" value="C:cilium"/>
    <property type="evidence" value="ECO:0007669"/>
    <property type="project" value="TreeGrafter"/>
</dbReference>
<keyword evidence="4" id="KW-0206">Cytoskeleton</keyword>
<feature type="region of interest" description="Disordered" evidence="6">
    <location>
        <begin position="1"/>
        <end position="29"/>
    </location>
</feature>
<dbReference type="PANTHER" id="PTHR21567:SF6">
    <property type="entry name" value="TOG ARRAY REGULATOR OF AXONEMAL MICROTUBULES PROTEIN 1"/>
    <property type="match status" value="1"/>
</dbReference>
<reference evidence="8" key="2">
    <citation type="submission" date="2025-08" db="UniProtKB">
        <authorList>
            <consortium name="Ensembl"/>
        </authorList>
    </citation>
    <scope>IDENTIFICATION</scope>
</reference>
<dbReference type="GO" id="GO:0000226">
    <property type="term" value="P:microtubule cytoskeleton organization"/>
    <property type="evidence" value="ECO:0007669"/>
    <property type="project" value="TreeGrafter"/>
</dbReference>
<feature type="region of interest" description="Disordered" evidence="6">
    <location>
        <begin position="1135"/>
        <end position="1191"/>
    </location>
</feature>
<dbReference type="InterPro" id="IPR024395">
    <property type="entry name" value="CLASP_N_dom"/>
</dbReference>
<feature type="region of interest" description="Disordered" evidence="6">
    <location>
        <begin position="826"/>
        <end position="905"/>
    </location>
</feature>
<keyword evidence="2" id="KW-0963">Cytoplasm</keyword>
<evidence type="ECO:0000256" key="5">
    <source>
        <dbReference type="PROSITE-ProRule" id="PRU00103"/>
    </source>
</evidence>
<feature type="domain" description="TOG" evidence="7">
    <location>
        <begin position="895"/>
        <end position="1140"/>
    </location>
</feature>
<evidence type="ECO:0000259" key="7">
    <source>
        <dbReference type="SMART" id="SM01349"/>
    </source>
</evidence>
<dbReference type="GO" id="GO:0005881">
    <property type="term" value="C:cytoplasmic microtubule"/>
    <property type="evidence" value="ECO:0007669"/>
    <property type="project" value="TreeGrafter"/>
</dbReference>
<feature type="domain" description="TOG" evidence="7">
    <location>
        <begin position="200"/>
        <end position="439"/>
    </location>
</feature>
<dbReference type="SUPFAM" id="SSF48371">
    <property type="entry name" value="ARM repeat"/>
    <property type="match status" value="1"/>
</dbReference>
<keyword evidence="9" id="KW-1185">Reference proteome</keyword>
<evidence type="ECO:0000256" key="1">
    <source>
        <dbReference type="ARBA" id="ARBA00004245"/>
    </source>
</evidence>
<evidence type="ECO:0000313" key="9">
    <source>
        <dbReference type="Proteomes" id="UP000007754"/>
    </source>
</evidence>
<sequence length="1418" mass="151016">PGSGLSDPPSPWLKLLSDSSRDWEEGGKPAQRAAELRAVGVWEAAEELRALLCSVPSRDGFGTGGERLGGPGERQPGPDTGGRAAKLPRSGSRCCPRGCAQPGASAPLPAGPRCPQEDAEPPGPREHTEPPGPQEHTEPPGPQEHTEPPGPQEHAEPPGPQEHAEPPGPQEHTEPPGPREHTEPPGPQEHAEPPSPQEDAAPPPGPELSLVPPELRARLLDRRDYRGRAQAVEQLRRALESCSPAALGAAPAAALLGLIALLDALLHDPNFAVARGALEATRLLALRLGRRVPAVLAPLVCAAARALGDAQPAMRRDGGRLLLRLMAAAGPRAVLRLLLQERLLRHRSARLREELLNTCTAALLAYPAAELDLPQLAAALAPALLDTKRRVRHAAMEALAALAAALGPGNAGALLRALDALELRAGGAGVADAVRARLARKALPRLGERGLVEHGVPLPSSGRCRGTCPPPAADTEWLLMGSRSRSAHGRCGHPACRDAPHGPAAAQRGASPRRVLSAGRALRNKLPWENEPGCAFISHTLFCFCPQLADGFLHSPKLQPSQGSPGSEELLFSRSRASRALLQPGVELNSELSALGAGALGSQQPQISGKCGTLGYPQARGKSGSVGSDLQFLGLSNCQQDKVCSSLSFSSKTQRSFCTQAEPTMSFQGPSASQGTFILPSFPLSSPRNGPKHLSAPAAPAGKSQEDPRSLSSSWPLKSFQGLPKPGCQKQLLNQKPGDNTGGNHSLQLEKPPLQLRSALGRALGLRGARPVPPVPPIPPGSREGTELAAGLAELRLQPEEVDQEEMQNSLRSLRNSAAKKRAKLSSSIADLESPDSGVKLEFSGDCPSQGSSPTGDSEISSQESLGSPVATLPPRRRPCPRGRCREPRVPQSPEVLDPSELQPLARPEPALATALALLAEHDWEKKIEGLNFVRCLSAYHAPILTAKLHETTLAVAQEVKNLRSGVSRAAVVCLGDLFTHLKKSMDQEVDNAVKVLLHKAGESNTFIREEVDKALKAMVNNVTPARALCSLINGGQSHLHSAVRRCTAQHLGDMLQRLGPERALAAGRPVAERLLPAIASFAQDSSQQTRYYGRKMLFSMMAHPDLDKILEKFVPAKDLPYIKETVVSLREKGLGEMPLDTPSAKGRRSQTGNVGHLRSSSTCRDAPIIPDRDSTESQEAPRRAAPRSALESEDYVRDMVGLLSARDFRERLGGVRQLLLDTESSPGLVLANLLRIFDAFKPRLHDSNSKVNQVALEAMHKMIPLLKDNLSPVINMLIPAIVDNNLNSKNPGIYAAATNVIQALCQHLDTSLLLQPFCTKAQFLSGKAKQDLTEKLAELVPELYPRKPCAVEQKVLPVLWHLLGSSASGGSVPGPRTATAALARALWAQMGPGLLAHAAAQPPHIRKSLEELLETGT</sequence>
<dbReference type="GO" id="GO:0031110">
    <property type="term" value="P:regulation of microtubule polymerization or depolymerization"/>
    <property type="evidence" value="ECO:0007669"/>
    <property type="project" value="UniProtKB-ARBA"/>
</dbReference>
<protein>
    <submittedName>
        <fullName evidence="8">TOG array regulator of axonemal microtubules 1</fullName>
    </submittedName>
</protein>
<dbReference type="InterPro" id="IPR021133">
    <property type="entry name" value="HEAT_type_2"/>
</dbReference>
<organism evidence="8 9">
    <name type="scientific">Taeniopygia guttata</name>
    <name type="common">Zebra finch</name>
    <name type="synonym">Poephila guttata</name>
    <dbReference type="NCBI Taxonomy" id="59729"/>
    <lineage>
        <taxon>Eukaryota</taxon>
        <taxon>Metazoa</taxon>
        <taxon>Chordata</taxon>
        <taxon>Craniata</taxon>
        <taxon>Vertebrata</taxon>
        <taxon>Euteleostomi</taxon>
        <taxon>Archelosauria</taxon>
        <taxon>Archosauria</taxon>
        <taxon>Dinosauria</taxon>
        <taxon>Saurischia</taxon>
        <taxon>Theropoda</taxon>
        <taxon>Coelurosauria</taxon>
        <taxon>Aves</taxon>
        <taxon>Neognathae</taxon>
        <taxon>Neoaves</taxon>
        <taxon>Telluraves</taxon>
        <taxon>Australaves</taxon>
        <taxon>Passeriformes</taxon>
        <taxon>Passeroidea</taxon>
        <taxon>Estrildidae</taxon>
        <taxon>Estrildinae</taxon>
        <taxon>Taeniopygia</taxon>
    </lineage>
</organism>
<feature type="region of interest" description="Disordered" evidence="6">
    <location>
        <begin position="678"/>
        <end position="751"/>
    </location>
</feature>
<feature type="domain" description="TOG" evidence="7">
    <location>
        <begin position="1179"/>
        <end position="1418"/>
    </location>
</feature>
<dbReference type="OMA" id="DELCHAT"/>
<dbReference type="Proteomes" id="UP000007754">
    <property type="component" value="Chromosome 5"/>
</dbReference>
<dbReference type="GeneTree" id="ENSGT00940000158712"/>
<feature type="compositionally biased region" description="Polar residues" evidence="6">
    <location>
        <begin position="1150"/>
        <end position="1164"/>
    </location>
</feature>
<feature type="region of interest" description="Disordered" evidence="6">
    <location>
        <begin position="765"/>
        <end position="785"/>
    </location>
</feature>
<evidence type="ECO:0000313" key="8">
    <source>
        <dbReference type="Ensembl" id="ENSTGUP00000013629.2"/>
    </source>
</evidence>
<feature type="compositionally biased region" description="Basic and acidic residues" evidence="6">
    <location>
        <begin position="1171"/>
        <end position="1183"/>
    </location>
</feature>
<accession>H0ZSN3</accession>
<dbReference type="InterPro" id="IPR034085">
    <property type="entry name" value="TOG"/>
</dbReference>